<comment type="caution">
    <text evidence="1">The sequence shown here is derived from an EMBL/GenBank/DDBJ whole genome shotgun (WGS) entry which is preliminary data.</text>
</comment>
<evidence type="ECO:0000313" key="1">
    <source>
        <dbReference type="EMBL" id="TVU12135.1"/>
    </source>
</evidence>
<dbReference type="EMBL" id="RWGY01000039">
    <property type="protein sequence ID" value="TVU12135.1"/>
    <property type="molecule type" value="Genomic_DNA"/>
</dbReference>
<dbReference type="AlphaFoldDB" id="A0A5J9TLG3"/>
<keyword evidence="2" id="KW-1185">Reference proteome</keyword>
<protein>
    <submittedName>
        <fullName evidence="1">Uncharacterized protein</fullName>
    </submittedName>
</protein>
<sequence length="70" mass="7839">MPVPWLSSWSALRQAPWWPGPLLTGSASFPHHLAMERIHQAEETMDIAAEREERHRCSRLEGCAAATSEG</sequence>
<proteinExistence type="predicted"/>
<organism evidence="1 2">
    <name type="scientific">Eragrostis curvula</name>
    <name type="common">weeping love grass</name>
    <dbReference type="NCBI Taxonomy" id="38414"/>
    <lineage>
        <taxon>Eukaryota</taxon>
        <taxon>Viridiplantae</taxon>
        <taxon>Streptophyta</taxon>
        <taxon>Embryophyta</taxon>
        <taxon>Tracheophyta</taxon>
        <taxon>Spermatophyta</taxon>
        <taxon>Magnoliopsida</taxon>
        <taxon>Liliopsida</taxon>
        <taxon>Poales</taxon>
        <taxon>Poaceae</taxon>
        <taxon>PACMAD clade</taxon>
        <taxon>Chloridoideae</taxon>
        <taxon>Eragrostideae</taxon>
        <taxon>Eragrostidinae</taxon>
        <taxon>Eragrostis</taxon>
    </lineage>
</organism>
<evidence type="ECO:0000313" key="2">
    <source>
        <dbReference type="Proteomes" id="UP000324897"/>
    </source>
</evidence>
<gene>
    <name evidence="1" type="ORF">EJB05_45763</name>
</gene>
<name>A0A5J9TLG3_9POAL</name>
<dbReference type="Gramene" id="TVU12135">
    <property type="protein sequence ID" value="TVU12135"/>
    <property type="gene ID" value="EJB05_45763"/>
</dbReference>
<dbReference type="Proteomes" id="UP000324897">
    <property type="component" value="Chromosome 3"/>
</dbReference>
<accession>A0A5J9TLG3</accession>
<reference evidence="1 2" key="1">
    <citation type="journal article" date="2019" name="Sci. Rep.">
        <title>A high-quality genome of Eragrostis curvula grass provides insights into Poaceae evolution and supports new strategies to enhance forage quality.</title>
        <authorList>
            <person name="Carballo J."/>
            <person name="Santos B.A.C.M."/>
            <person name="Zappacosta D."/>
            <person name="Garbus I."/>
            <person name="Selva J.P."/>
            <person name="Gallo C.A."/>
            <person name="Diaz A."/>
            <person name="Albertini E."/>
            <person name="Caccamo M."/>
            <person name="Echenique V."/>
        </authorList>
    </citation>
    <scope>NUCLEOTIDE SEQUENCE [LARGE SCALE GENOMIC DNA]</scope>
    <source>
        <strain evidence="2">cv. Victoria</strain>
        <tissue evidence="1">Leaf</tissue>
    </source>
</reference>